<feature type="region of interest" description="Disordered" evidence="4">
    <location>
        <begin position="1346"/>
        <end position="1367"/>
    </location>
</feature>
<dbReference type="SMART" id="SM00066">
    <property type="entry name" value="GAL4"/>
    <property type="match status" value="1"/>
</dbReference>
<feature type="region of interest" description="Disordered" evidence="4">
    <location>
        <begin position="193"/>
        <end position="330"/>
    </location>
</feature>
<feature type="compositionally biased region" description="Polar residues" evidence="4">
    <location>
        <begin position="267"/>
        <end position="285"/>
    </location>
</feature>
<feature type="region of interest" description="Disordered" evidence="4">
    <location>
        <begin position="1"/>
        <end position="49"/>
    </location>
</feature>
<dbReference type="CDD" id="cd00067">
    <property type="entry name" value="GAL4"/>
    <property type="match status" value="1"/>
</dbReference>
<feature type="region of interest" description="Disordered" evidence="4">
    <location>
        <begin position="1287"/>
        <end position="1314"/>
    </location>
</feature>
<feature type="compositionally biased region" description="Basic and acidic residues" evidence="4">
    <location>
        <begin position="81"/>
        <end position="95"/>
    </location>
</feature>
<feature type="compositionally biased region" description="Low complexity" evidence="4">
    <location>
        <begin position="1094"/>
        <end position="1136"/>
    </location>
</feature>
<dbReference type="PROSITE" id="PS50048">
    <property type="entry name" value="ZN2_CY6_FUNGAL_2"/>
    <property type="match status" value="1"/>
</dbReference>
<dbReference type="Pfam" id="PF04082">
    <property type="entry name" value="Fungal_trans"/>
    <property type="match status" value="1"/>
</dbReference>
<dbReference type="InterPro" id="IPR050613">
    <property type="entry name" value="Sec_Metabolite_Reg"/>
</dbReference>
<dbReference type="GO" id="GO:0005634">
    <property type="term" value="C:nucleus"/>
    <property type="evidence" value="ECO:0007669"/>
    <property type="project" value="UniProtKB-SubCell"/>
</dbReference>
<evidence type="ECO:0000256" key="2">
    <source>
        <dbReference type="ARBA" id="ARBA00022723"/>
    </source>
</evidence>
<evidence type="ECO:0000259" key="5">
    <source>
        <dbReference type="PROSITE" id="PS50048"/>
    </source>
</evidence>
<evidence type="ECO:0000256" key="3">
    <source>
        <dbReference type="ARBA" id="ARBA00023242"/>
    </source>
</evidence>
<feature type="compositionally biased region" description="Low complexity" evidence="4">
    <location>
        <begin position="1351"/>
        <end position="1367"/>
    </location>
</feature>
<keyword evidence="7" id="KW-1185">Reference proteome</keyword>
<dbReference type="InterPro" id="IPR007219">
    <property type="entry name" value="XnlR_reg_dom"/>
</dbReference>
<reference evidence="6 7" key="1">
    <citation type="journal article" date="2018" name="Mol. Biol. Evol.">
        <title>Broad Genomic Sampling Reveals a Smut Pathogenic Ancestry of the Fungal Clade Ustilaginomycotina.</title>
        <authorList>
            <person name="Kijpornyongpan T."/>
            <person name="Mondo S.J."/>
            <person name="Barry K."/>
            <person name="Sandor L."/>
            <person name="Lee J."/>
            <person name="Lipzen A."/>
            <person name="Pangilinan J."/>
            <person name="LaButti K."/>
            <person name="Hainaut M."/>
            <person name="Henrissat B."/>
            <person name="Grigoriev I.V."/>
            <person name="Spatafora J.W."/>
            <person name="Aime M.C."/>
        </authorList>
    </citation>
    <scope>NUCLEOTIDE SEQUENCE [LARGE SCALE GENOMIC DNA]</scope>
    <source>
        <strain evidence="6 7">MCA 3882</strain>
    </source>
</reference>
<comment type="subcellular location">
    <subcellularLocation>
        <location evidence="1">Nucleus</location>
    </subcellularLocation>
</comment>
<dbReference type="GO" id="GO:0003677">
    <property type="term" value="F:DNA binding"/>
    <property type="evidence" value="ECO:0007669"/>
    <property type="project" value="InterPro"/>
</dbReference>
<feature type="region of interest" description="Disordered" evidence="4">
    <location>
        <begin position="1092"/>
        <end position="1169"/>
    </location>
</feature>
<feature type="compositionally biased region" description="Low complexity" evidence="4">
    <location>
        <begin position="249"/>
        <end position="262"/>
    </location>
</feature>
<feature type="compositionally biased region" description="Polar residues" evidence="4">
    <location>
        <begin position="1144"/>
        <end position="1161"/>
    </location>
</feature>
<accession>A0A316VLG0</accession>
<keyword evidence="2" id="KW-0479">Metal-binding</keyword>
<feature type="region of interest" description="Disordered" evidence="4">
    <location>
        <begin position="938"/>
        <end position="965"/>
    </location>
</feature>
<feature type="compositionally biased region" description="Polar residues" evidence="4">
    <location>
        <begin position="1290"/>
        <end position="1314"/>
    </location>
</feature>
<dbReference type="CDD" id="cd12148">
    <property type="entry name" value="fungal_TF_MHR"/>
    <property type="match status" value="1"/>
</dbReference>
<evidence type="ECO:0000256" key="1">
    <source>
        <dbReference type="ARBA" id="ARBA00004123"/>
    </source>
</evidence>
<dbReference type="RefSeq" id="XP_025358602.1">
    <property type="nucleotide sequence ID" value="XM_025502074.1"/>
</dbReference>
<feature type="region of interest" description="Disordered" evidence="4">
    <location>
        <begin position="978"/>
        <end position="1012"/>
    </location>
</feature>
<dbReference type="PROSITE" id="PS00463">
    <property type="entry name" value="ZN2_CY6_FUNGAL_1"/>
    <property type="match status" value="1"/>
</dbReference>
<keyword evidence="3" id="KW-0539">Nucleus</keyword>
<dbReference type="STRING" id="1280837.A0A316VLG0"/>
<dbReference type="PANTHER" id="PTHR31001">
    <property type="entry name" value="UNCHARACTERIZED TRANSCRIPTIONAL REGULATORY PROTEIN"/>
    <property type="match status" value="1"/>
</dbReference>
<evidence type="ECO:0000313" key="7">
    <source>
        <dbReference type="Proteomes" id="UP000245771"/>
    </source>
</evidence>
<dbReference type="InterPro" id="IPR036864">
    <property type="entry name" value="Zn2-C6_fun-type_DNA-bd_sf"/>
</dbReference>
<dbReference type="PANTHER" id="PTHR31001:SF89">
    <property type="entry name" value="ZN(2)-C6 FUNGAL-TYPE DOMAIN-CONTAINING PROTEIN"/>
    <property type="match status" value="1"/>
</dbReference>
<feature type="compositionally biased region" description="Basic and acidic residues" evidence="4">
    <location>
        <begin position="995"/>
        <end position="1008"/>
    </location>
</feature>
<gene>
    <name evidence="6" type="ORF">FA14DRAFT_25467</name>
</gene>
<dbReference type="Pfam" id="PF00172">
    <property type="entry name" value="Zn_clus"/>
    <property type="match status" value="1"/>
</dbReference>
<dbReference type="GO" id="GO:0000981">
    <property type="term" value="F:DNA-binding transcription factor activity, RNA polymerase II-specific"/>
    <property type="evidence" value="ECO:0007669"/>
    <property type="project" value="InterPro"/>
</dbReference>
<feature type="compositionally biased region" description="Low complexity" evidence="4">
    <location>
        <begin position="292"/>
        <end position="302"/>
    </location>
</feature>
<feature type="compositionally biased region" description="Low complexity" evidence="4">
    <location>
        <begin position="142"/>
        <end position="153"/>
    </location>
</feature>
<sequence length="1367" mass="146813">MVGRPSQSYSRDESEELDSETSSVVGNDSTNMTEAGNLSNRPPPKKRNRAALSCTLCRERKVKCDRVIPCQQCIKRGDADFCHLDPSKKGPDQKKKGGRTSKAKDEVQHDQVPMQYNPYGPSQFEQFSSTLSSMAPPQQQKANSTASPASSSASEVDAIKARLAQLEQVLAQRQSQDISPGFGSAQALSDAASIPGLSPRYPWQPSLNGSSNASGSFVTSPMNQIAAGNSPSNPINHRSNSASSPSRTGFAAVFAQQQQQQGGVPGMSNSPSSGSLQMVSPSTGSAERPSSHRSGSGKSTSKLNSKPRKTDNIPSTDSNPASGPRGEVDSDTEDAALVLEGLAMGRAGECGEKKTLKPERAALEIIEKDPVKSIQGFVEEDRAEDIMTEGKYSFEKKKTSADKDGCGISAKCDYDDKDGEAATVLREFLRKNPDAVFGPDGQRLSPAKRVCVLLSRHESLFNLVWGPETFLGWGMGWAFPAAEAAGDMMNVSEVVGCKGALQREAVLRAIIRSLPEREVAMHLVDVFDSRVKFLAGNCFHVPTFKKDMSAFYDLATVEKRARVINFVDPGWLSLMLMIFVLALHFHPCERPELVQHLFDGRTIHLWRSAAQTSLVLARYQSSSSMAVLQTIILINLLSMGQGKENFSLTHTAISNALEMGLHRLGDKDKQAKAGECPATSIRREMAKRIWHQLTFTDWCSATIHAGSYRIHPHQFNTPLPGNYNDEDLCQCPQPAPRPDTEHTDMSYSLAMLKLADISRQNVDMIHSSEGKRIACSDMAYLDTSYRGLLEQAPSFYKIGSDEGAGANIEVERWLFQQSVFHKLLRLHRPQLSSRTSARTSCVLLARSILDMQRRIRSRCSVVDRLFVNLAQSFSAAIVLCLDLLQTRPSATMRSIVRGEIFEALKALRHVGASHHTTENSIRVIEALLEEEECRWNSPQSAAAANEQGSGKRRRGENSSGRGERRKDMLNLALRVAKAAHGDGVHSGSEDVDMADGDHSSATDSHDEPTNDQAMAQRIKDQQSRQMFDQLLAGRPTFAEPSSFSSAPFQTNVFDQPRGTVAPNGLDFGFGWTPPNAENGQMFDLTKFLAEAETNSSPGNGDNANSSAASDSGHSSLHGGRANSTSSGHLSHSSSFSNGPKAFTGSATQHNGASNNTASSGGDPTHSPVDTFSFGDGVSGPVISPSAFERPSTNLDGFWNWVLAQGSSGFATTNSDNVQQAPLGGGGAVANGLQQTLQNTKQNDPVTTSAPPTSVQQAQFANALAQNINGGMGANPVSSATIDANLPAAAPQQSSNPFAAGSSVKTPSTGVNASGSELPFYSVGTPSAGMGNSWMSTPGLFDFAYEFGGEGQSSSQQNNTSAATNTFA</sequence>
<organism evidence="6 7">
    <name type="scientific">Meira miltonrushii</name>
    <dbReference type="NCBI Taxonomy" id="1280837"/>
    <lineage>
        <taxon>Eukaryota</taxon>
        <taxon>Fungi</taxon>
        <taxon>Dikarya</taxon>
        <taxon>Basidiomycota</taxon>
        <taxon>Ustilaginomycotina</taxon>
        <taxon>Exobasidiomycetes</taxon>
        <taxon>Exobasidiales</taxon>
        <taxon>Brachybasidiaceae</taxon>
        <taxon>Meira</taxon>
    </lineage>
</organism>
<dbReference type="SUPFAM" id="SSF57701">
    <property type="entry name" value="Zn2/Cys6 DNA-binding domain"/>
    <property type="match status" value="1"/>
</dbReference>
<dbReference type="Proteomes" id="UP000245771">
    <property type="component" value="Unassembled WGS sequence"/>
</dbReference>
<protein>
    <recommendedName>
        <fullName evidence="5">Zn(2)-C6 fungal-type domain-containing protein</fullName>
    </recommendedName>
</protein>
<dbReference type="GeneID" id="37023855"/>
<feature type="region of interest" description="Disordered" evidence="4">
    <location>
        <begin position="81"/>
        <end position="153"/>
    </location>
</feature>
<feature type="compositionally biased region" description="Polar residues" evidence="4">
    <location>
        <begin position="312"/>
        <end position="321"/>
    </location>
</feature>
<dbReference type="GO" id="GO:0008270">
    <property type="term" value="F:zinc ion binding"/>
    <property type="evidence" value="ECO:0007669"/>
    <property type="project" value="InterPro"/>
</dbReference>
<dbReference type="Gene3D" id="4.10.240.10">
    <property type="entry name" value="Zn(2)-C6 fungal-type DNA-binding domain"/>
    <property type="match status" value="1"/>
</dbReference>
<dbReference type="EMBL" id="KZ819602">
    <property type="protein sequence ID" value="PWN38300.1"/>
    <property type="molecule type" value="Genomic_DNA"/>
</dbReference>
<dbReference type="OrthoDB" id="3364175at2759"/>
<feature type="compositionally biased region" description="Polar residues" evidence="4">
    <location>
        <begin position="24"/>
        <end position="40"/>
    </location>
</feature>
<dbReference type="InParanoid" id="A0A316VLG0"/>
<name>A0A316VLG0_9BASI</name>
<feature type="compositionally biased region" description="Polar residues" evidence="4">
    <location>
        <begin position="205"/>
        <end position="247"/>
    </location>
</feature>
<proteinExistence type="predicted"/>
<evidence type="ECO:0000313" key="6">
    <source>
        <dbReference type="EMBL" id="PWN38300.1"/>
    </source>
</evidence>
<evidence type="ECO:0000256" key="4">
    <source>
        <dbReference type="SAM" id="MobiDB-lite"/>
    </source>
</evidence>
<dbReference type="GO" id="GO:0006351">
    <property type="term" value="P:DNA-templated transcription"/>
    <property type="evidence" value="ECO:0007669"/>
    <property type="project" value="InterPro"/>
</dbReference>
<feature type="domain" description="Zn(2)-C6 fungal-type" evidence="5">
    <location>
        <begin position="53"/>
        <end position="84"/>
    </location>
</feature>
<feature type="compositionally biased region" description="Polar residues" evidence="4">
    <location>
        <begin position="123"/>
        <end position="141"/>
    </location>
</feature>
<dbReference type="InterPro" id="IPR001138">
    <property type="entry name" value="Zn2Cys6_DnaBD"/>
</dbReference>